<dbReference type="InterPro" id="IPR029063">
    <property type="entry name" value="SAM-dependent_MTases_sf"/>
</dbReference>
<dbReference type="EMBL" id="UOEG01000246">
    <property type="protein sequence ID" value="VAW02689.1"/>
    <property type="molecule type" value="Genomic_DNA"/>
</dbReference>
<gene>
    <name evidence="1" type="ORF">MNBD_ALPHA07-967</name>
</gene>
<evidence type="ECO:0000313" key="1">
    <source>
        <dbReference type="EMBL" id="VAW02689.1"/>
    </source>
</evidence>
<name>A0A3B0SQ40_9ZZZZ</name>
<organism evidence="1">
    <name type="scientific">hydrothermal vent metagenome</name>
    <dbReference type="NCBI Taxonomy" id="652676"/>
    <lineage>
        <taxon>unclassified sequences</taxon>
        <taxon>metagenomes</taxon>
        <taxon>ecological metagenomes</taxon>
    </lineage>
</organism>
<dbReference type="CDD" id="cd02440">
    <property type="entry name" value="AdoMet_MTases"/>
    <property type="match status" value="1"/>
</dbReference>
<dbReference type="PANTHER" id="PTHR43861:SF1">
    <property type="entry name" value="TRANS-ACONITATE 2-METHYLTRANSFERASE"/>
    <property type="match status" value="1"/>
</dbReference>
<protein>
    <recommendedName>
        <fullName evidence="2">Methyltransferase domain-containing protein</fullName>
    </recommendedName>
</protein>
<proteinExistence type="predicted"/>
<dbReference type="Gene3D" id="3.40.50.150">
    <property type="entry name" value="Vaccinia Virus protein VP39"/>
    <property type="match status" value="1"/>
</dbReference>
<dbReference type="Pfam" id="PF13489">
    <property type="entry name" value="Methyltransf_23"/>
    <property type="match status" value="1"/>
</dbReference>
<evidence type="ECO:0008006" key="2">
    <source>
        <dbReference type="Google" id="ProtNLM"/>
    </source>
</evidence>
<dbReference type="SUPFAM" id="SSF53335">
    <property type="entry name" value="S-adenosyl-L-methionine-dependent methyltransferases"/>
    <property type="match status" value="1"/>
</dbReference>
<accession>A0A3B0SQ40</accession>
<dbReference type="AlphaFoldDB" id="A0A3B0SQ40"/>
<sequence length="197" mass="20963">MSVDDETLKTYGEMAGDYVKLVESAREDPQLTAFVGALRQGARVLDLGCGPGHAAALMAKAGMRVDATDACPEMVALAAGQEGVNVRIATFDEIAGRNIYDGIWANFSLLHAPRSEMPRHLTALRQALKPGGLFHIALKAGAGEKRDTLGRLYTYYSEAELSGLLKDAGFVPFSCVHGDGRGMDGKKADWIAIAAHG</sequence>
<reference evidence="1" key="1">
    <citation type="submission" date="2018-06" db="EMBL/GenBank/DDBJ databases">
        <authorList>
            <person name="Zhirakovskaya E."/>
        </authorList>
    </citation>
    <scope>NUCLEOTIDE SEQUENCE</scope>
</reference>
<dbReference type="PANTHER" id="PTHR43861">
    <property type="entry name" value="TRANS-ACONITATE 2-METHYLTRANSFERASE-RELATED"/>
    <property type="match status" value="1"/>
</dbReference>